<reference evidence="1" key="1">
    <citation type="submission" date="2019-02" db="EMBL/GenBank/DDBJ databases">
        <authorList>
            <consortium name="Genoscope - CEA"/>
            <person name="William W."/>
        </authorList>
    </citation>
    <scope>NUCLEOTIDE SEQUENCE [LARGE SCALE GENOMIC DNA]</scope>
    <source>
        <strain evidence="1">YSy11</strain>
    </source>
</reference>
<dbReference type="Pfam" id="PF20321">
    <property type="entry name" value="DUF6616"/>
    <property type="match status" value="1"/>
</dbReference>
<proteinExistence type="predicted"/>
<sequence>MHILAIIWQPNKNWLALSAEQQLDYLRTLDTPINSARALGMVVLGWSAVDSRVPKTPSNTFIGVFAMQTAEGIIELEKAVAQSDWYHYFDSTNISASLQGMNEAQPHKVYAKLLQLNAD</sequence>
<name>A0A653E4N7_9PSED</name>
<organism evidence="1">
    <name type="scientific">Pseudomonas marincola</name>
    <dbReference type="NCBI Taxonomy" id="437900"/>
    <lineage>
        <taxon>Bacteria</taxon>
        <taxon>Pseudomonadati</taxon>
        <taxon>Pseudomonadota</taxon>
        <taxon>Gammaproteobacteria</taxon>
        <taxon>Pseudomonadales</taxon>
        <taxon>Pseudomonadaceae</taxon>
        <taxon>Pseudomonas</taxon>
    </lineage>
</organism>
<gene>
    <name evidence="1" type="ORF">PMYSY11_2655</name>
</gene>
<dbReference type="InterPro" id="IPR046724">
    <property type="entry name" value="DUF6616"/>
</dbReference>
<evidence type="ECO:0008006" key="2">
    <source>
        <dbReference type="Google" id="ProtNLM"/>
    </source>
</evidence>
<dbReference type="AlphaFoldDB" id="A0A653E4N7"/>
<accession>A0A653E4N7</accession>
<dbReference type="RefSeq" id="WP_150548492.1">
    <property type="nucleotide sequence ID" value="NZ_LR215729.2"/>
</dbReference>
<evidence type="ECO:0000313" key="1">
    <source>
        <dbReference type="EMBL" id="VEV97700.1"/>
    </source>
</evidence>
<dbReference type="EMBL" id="LR215729">
    <property type="protein sequence ID" value="VEV97700.1"/>
    <property type="molecule type" value="Genomic_DNA"/>
</dbReference>
<protein>
    <recommendedName>
        <fullName evidence="2">YCII-related domain-containing protein</fullName>
    </recommendedName>
</protein>